<accession>A0A2W4RMJ6</accession>
<evidence type="ECO:0000256" key="9">
    <source>
        <dbReference type="ARBA" id="ARBA00047899"/>
    </source>
</evidence>
<dbReference type="PANTHER" id="PTHR46652">
    <property type="entry name" value="LEUCINE-RICH REPEAT AND IQ DOMAIN-CONTAINING PROTEIN 1-RELATED"/>
    <property type="match status" value="1"/>
</dbReference>
<feature type="domain" description="TIR" evidence="11">
    <location>
        <begin position="667"/>
        <end position="803"/>
    </location>
</feature>
<dbReference type="GO" id="GO:0005524">
    <property type="term" value="F:ATP binding"/>
    <property type="evidence" value="ECO:0007669"/>
    <property type="project" value="UniProtKB-KW"/>
</dbReference>
<dbReference type="Gene3D" id="1.10.10.2200">
    <property type="match status" value="1"/>
</dbReference>
<dbReference type="InterPro" id="IPR057263">
    <property type="entry name" value="COR-B"/>
</dbReference>
<dbReference type="GO" id="GO:0007165">
    <property type="term" value="P:signal transduction"/>
    <property type="evidence" value="ECO:0007669"/>
    <property type="project" value="InterPro"/>
</dbReference>
<gene>
    <name evidence="13" type="ORF">DM484_03135</name>
</gene>
<keyword evidence="7" id="KW-0067">ATP-binding</keyword>
<dbReference type="InterPro" id="IPR036388">
    <property type="entry name" value="WH-like_DNA-bd_sf"/>
</dbReference>
<proteinExistence type="predicted"/>
<dbReference type="EC" id="2.7.11.1" evidence="1"/>
<dbReference type="Pfam" id="PF25497">
    <property type="entry name" value="COR-B"/>
    <property type="match status" value="1"/>
</dbReference>
<keyword evidence="6" id="KW-0418">Kinase</keyword>
<keyword evidence="8" id="KW-0342">GTP-binding</keyword>
<comment type="catalytic activity">
    <reaction evidence="9">
        <text>L-threonyl-[protein] + ATP = O-phospho-L-threonyl-[protein] + ADP + H(+)</text>
        <dbReference type="Rhea" id="RHEA:46608"/>
        <dbReference type="Rhea" id="RHEA-COMP:11060"/>
        <dbReference type="Rhea" id="RHEA-COMP:11605"/>
        <dbReference type="ChEBI" id="CHEBI:15378"/>
        <dbReference type="ChEBI" id="CHEBI:30013"/>
        <dbReference type="ChEBI" id="CHEBI:30616"/>
        <dbReference type="ChEBI" id="CHEBI:61977"/>
        <dbReference type="ChEBI" id="CHEBI:456216"/>
        <dbReference type="EC" id="2.7.11.1"/>
    </reaction>
</comment>
<dbReference type="SMART" id="SM00175">
    <property type="entry name" value="RAB"/>
    <property type="match status" value="1"/>
</dbReference>
<evidence type="ECO:0000256" key="4">
    <source>
        <dbReference type="ARBA" id="ARBA00022737"/>
    </source>
</evidence>
<dbReference type="GO" id="GO:0016301">
    <property type="term" value="F:kinase activity"/>
    <property type="evidence" value="ECO:0007669"/>
    <property type="project" value="UniProtKB-KW"/>
</dbReference>
<evidence type="ECO:0000259" key="11">
    <source>
        <dbReference type="PROSITE" id="PS50104"/>
    </source>
</evidence>
<evidence type="ECO:0000256" key="7">
    <source>
        <dbReference type="ARBA" id="ARBA00022840"/>
    </source>
</evidence>
<dbReference type="Pfam" id="PF12799">
    <property type="entry name" value="LRR_4"/>
    <property type="match status" value="2"/>
</dbReference>
<dbReference type="Pfam" id="PF08477">
    <property type="entry name" value="Roc"/>
    <property type="match status" value="1"/>
</dbReference>
<dbReference type="SUPFAM" id="SSF52058">
    <property type="entry name" value="L domain-like"/>
    <property type="match status" value="1"/>
</dbReference>
<keyword evidence="5" id="KW-0547">Nucleotide-binding</keyword>
<feature type="domain" description="Roc" evidence="12">
    <location>
        <begin position="184"/>
        <end position="349"/>
    </location>
</feature>
<evidence type="ECO:0000259" key="12">
    <source>
        <dbReference type="PROSITE" id="PS51424"/>
    </source>
</evidence>
<dbReference type="SUPFAM" id="SSF52200">
    <property type="entry name" value="Toll/Interleukin receptor TIR domain"/>
    <property type="match status" value="1"/>
</dbReference>
<dbReference type="Gene3D" id="3.40.50.10140">
    <property type="entry name" value="Toll/interleukin-1 receptor homology (TIR) domain"/>
    <property type="match status" value="1"/>
</dbReference>
<protein>
    <recommendedName>
        <fullName evidence="1">non-specific serine/threonine protein kinase</fullName>
        <ecNumber evidence="1">2.7.11.1</ecNumber>
    </recommendedName>
</protein>
<evidence type="ECO:0000313" key="14">
    <source>
        <dbReference type="Proteomes" id="UP000249396"/>
    </source>
</evidence>
<keyword evidence="4" id="KW-0677">Repeat</keyword>
<sequence length="820" mass="93054">MLTGLYTLYCYSNPIANLSPLSELSSLQQFYCPYTQVTDLSPLAGLTGLHTLNCSNTQVADLSPLAGLTELYTLDFSNTQIADLSPLAGLIELHTLNCSNTLVADLSPLTRMGGLQRLYCSDTHIADLSPFCHKIRAGWPEIWEDYILETGIDVTDCPLIIPPVEFAIEGPEAVVEYFEQLGEDSRPLNEVKVIFLGEGAAGKTSLIKRLRGEGFDPEESQTHGIRIQKTPFNFDGETITAHCWDFGGQEVNHATHQFFLSQRCIYVAVLNSRSDDKAEKWLKHAASFGGRSPVLVVLNKIDENPSFQVNQKLLSEKYPNILGFHRLSCGTGQGVEEFRLALTSQIEQADARRTPFPAAWLAVKDHFANMTQDYIDSAHYRAVCEMNGVTRRFSQDVLLQFLHDLGIVINFRNLKNFDTQILNPLWLTNGVYRIINSERVANAGGLLHEADFDAIINDPRCAKGGEPVLHYPLDKLNYIVRVMQEFELCYQWDEWCYVVPQLLPVSEPYFAVHGKALRFTVRFPELLPDSIFPRLMVKLHSFILGELRWRTGMVLHKPSVFDAMARVREDKEEREIQIDICGQEPRRLLSFIRETVKEIVASFANLPITEWVPVPGCEELFEYAYLVDAEKAGEKEVFVRQLKKRIAVADLLDGVEEPAMRDELAQTPVKAFVSYCRKDKEHRLDLRAALSPLVRLDKLSLWDDRAIDAGEDWNKVIFQQLAEADVVLCLVSADFIQSDFCYTQELKTALEAHQKSEKTLVPIRLRECHWEDLPLAKIQGFPVNWIASASDKDKAWTELAKSLEPVIKQAKQRKMKQRRS</sequence>
<evidence type="ECO:0000256" key="8">
    <source>
        <dbReference type="ARBA" id="ARBA00023134"/>
    </source>
</evidence>
<evidence type="ECO:0000256" key="3">
    <source>
        <dbReference type="ARBA" id="ARBA00022679"/>
    </source>
</evidence>
<dbReference type="Pfam" id="PF13676">
    <property type="entry name" value="TIR_2"/>
    <property type="match status" value="1"/>
</dbReference>
<organism evidence="13 14">
    <name type="scientific">Candidatus Methylumidiphilus alinenensis</name>
    <dbReference type="NCBI Taxonomy" id="2202197"/>
    <lineage>
        <taxon>Bacteria</taxon>
        <taxon>Pseudomonadati</taxon>
        <taxon>Pseudomonadota</taxon>
        <taxon>Gammaproteobacteria</taxon>
        <taxon>Methylococcales</taxon>
        <taxon>Candidatus Methylumidiphilus</taxon>
    </lineage>
</organism>
<comment type="catalytic activity">
    <reaction evidence="10">
        <text>L-seryl-[protein] + ATP = O-phospho-L-seryl-[protein] + ADP + H(+)</text>
        <dbReference type="Rhea" id="RHEA:17989"/>
        <dbReference type="Rhea" id="RHEA-COMP:9863"/>
        <dbReference type="Rhea" id="RHEA-COMP:11604"/>
        <dbReference type="ChEBI" id="CHEBI:15378"/>
        <dbReference type="ChEBI" id="CHEBI:29999"/>
        <dbReference type="ChEBI" id="CHEBI:30616"/>
        <dbReference type="ChEBI" id="CHEBI:83421"/>
        <dbReference type="ChEBI" id="CHEBI:456216"/>
        <dbReference type="EC" id="2.7.11.1"/>
    </reaction>
</comment>
<evidence type="ECO:0000256" key="5">
    <source>
        <dbReference type="ARBA" id="ARBA00022741"/>
    </source>
</evidence>
<dbReference type="Proteomes" id="UP000249396">
    <property type="component" value="Unassembled WGS sequence"/>
</dbReference>
<dbReference type="InterPro" id="IPR027417">
    <property type="entry name" value="P-loop_NTPase"/>
</dbReference>
<dbReference type="PROSITE" id="PS51424">
    <property type="entry name" value="ROC"/>
    <property type="match status" value="1"/>
</dbReference>
<dbReference type="InterPro" id="IPR032171">
    <property type="entry name" value="COR-A"/>
</dbReference>
<dbReference type="InterPro" id="IPR032675">
    <property type="entry name" value="LRR_dom_sf"/>
</dbReference>
<dbReference type="Gene3D" id="3.30.310.200">
    <property type="match status" value="1"/>
</dbReference>
<dbReference type="InterPro" id="IPR025875">
    <property type="entry name" value="Leu-rich_rpt_4"/>
</dbReference>
<keyword evidence="3" id="KW-0808">Transferase</keyword>
<evidence type="ECO:0000313" key="13">
    <source>
        <dbReference type="EMBL" id="PZN84233.1"/>
    </source>
</evidence>
<name>A0A2W4RMJ6_9GAMM</name>
<dbReference type="SUPFAM" id="SSF52540">
    <property type="entry name" value="P-loop containing nucleoside triphosphate hydrolases"/>
    <property type="match status" value="1"/>
</dbReference>
<reference evidence="13 14" key="1">
    <citation type="journal article" date="2018" name="Aquat. Microb. Ecol.">
        <title>Gammaproteobacterial methanotrophs dominate.</title>
        <authorList>
            <person name="Rissanen A.J."/>
            <person name="Saarenheimo J."/>
            <person name="Tiirola M."/>
            <person name="Peura S."/>
            <person name="Aalto S.L."/>
            <person name="Karvinen A."/>
            <person name="Nykanen H."/>
        </authorList>
    </citation>
    <scope>NUCLEOTIDE SEQUENCE [LARGE SCALE GENOMIC DNA]</scope>
    <source>
        <strain evidence="13">AMbin10</strain>
    </source>
</reference>
<dbReference type="PROSITE" id="PS50104">
    <property type="entry name" value="TIR"/>
    <property type="match status" value="1"/>
</dbReference>
<dbReference type="SMART" id="SM00255">
    <property type="entry name" value="TIR"/>
    <property type="match status" value="1"/>
</dbReference>
<evidence type="ECO:0000256" key="6">
    <source>
        <dbReference type="ARBA" id="ARBA00022777"/>
    </source>
</evidence>
<dbReference type="Gene3D" id="3.80.10.10">
    <property type="entry name" value="Ribonuclease Inhibitor"/>
    <property type="match status" value="1"/>
</dbReference>
<dbReference type="InterPro" id="IPR050836">
    <property type="entry name" value="SDS22/Internalin_LRR"/>
</dbReference>
<dbReference type="InterPro" id="IPR020859">
    <property type="entry name" value="ROC"/>
</dbReference>
<comment type="caution">
    <text evidence="13">The sequence shown here is derived from an EMBL/GenBank/DDBJ whole genome shotgun (WGS) entry which is preliminary data.</text>
</comment>
<dbReference type="Pfam" id="PF16095">
    <property type="entry name" value="COR-A"/>
    <property type="match status" value="1"/>
</dbReference>
<dbReference type="InterPro" id="IPR000157">
    <property type="entry name" value="TIR_dom"/>
</dbReference>
<dbReference type="NCBIfam" id="TIGR00231">
    <property type="entry name" value="small_GTP"/>
    <property type="match status" value="1"/>
</dbReference>
<evidence type="ECO:0000256" key="10">
    <source>
        <dbReference type="ARBA" id="ARBA00048679"/>
    </source>
</evidence>
<evidence type="ECO:0000256" key="2">
    <source>
        <dbReference type="ARBA" id="ARBA00022614"/>
    </source>
</evidence>
<dbReference type="EMBL" id="QJPH01000160">
    <property type="protein sequence ID" value="PZN84233.1"/>
    <property type="molecule type" value="Genomic_DNA"/>
</dbReference>
<dbReference type="Gene3D" id="3.40.50.300">
    <property type="entry name" value="P-loop containing nucleotide triphosphate hydrolases"/>
    <property type="match status" value="1"/>
</dbReference>
<dbReference type="PRINTS" id="PR00449">
    <property type="entry name" value="RASTRNSFRMNG"/>
</dbReference>
<dbReference type="AlphaFoldDB" id="A0A2W4RMJ6"/>
<dbReference type="PANTHER" id="PTHR46652:SF3">
    <property type="entry name" value="LEUCINE-RICH REPEAT-CONTAINING PROTEIN 9"/>
    <property type="match status" value="1"/>
</dbReference>
<dbReference type="InterPro" id="IPR035897">
    <property type="entry name" value="Toll_tir_struct_dom_sf"/>
</dbReference>
<dbReference type="InterPro" id="IPR005225">
    <property type="entry name" value="Small_GTP-bd"/>
</dbReference>
<keyword evidence="2" id="KW-0433">Leucine-rich repeat</keyword>
<evidence type="ECO:0000256" key="1">
    <source>
        <dbReference type="ARBA" id="ARBA00012513"/>
    </source>
</evidence>
<dbReference type="GO" id="GO:0005525">
    <property type="term" value="F:GTP binding"/>
    <property type="evidence" value="ECO:0007669"/>
    <property type="project" value="InterPro"/>
</dbReference>
<dbReference type="Gene3D" id="1.10.10.10">
    <property type="entry name" value="Winged helix-like DNA-binding domain superfamily/Winged helix DNA-binding domain"/>
    <property type="match status" value="1"/>
</dbReference>